<accession>A0A2T8IB10</accession>
<gene>
    <name evidence="1" type="ORF">PAHAL_7G053300</name>
</gene>
<dbReference type="AlphaFoldDB" id="A0A2T8IB10"/>
<dbReference type="EMBL" id="CM008052">
    <property type="protein sequence ID" value="PVH34876.1"/>
    <property type="molecule type" value="Genomic_DNA"/>
</dbReference>
<name>A0A2T8IB10_9POAL</name>
<dbReference type="Proteomes" id="UP000243499">
    <property type="component" value="Chromosome 7"/>
</dbReference>
<proteinExistence type="predicted"/>
<organism evidence="1">
    <name type="scientific">Panicum hallii</name>
    <dbReference type="NCBI Taxonomy" id="206008"/>
    <lineage>
        <taxon>Eukaryota</taxon>
        <taxon>Viridiplantae</taxon>
        <taxon>Streptophyta</taxon>
        <taxon>Embryophyta</taxon>
        <taxon>Tracheophyta</taxon>
        <taxon>Spermatophyta</taxon>
        <taxon>Magnoliopsida</taxon>
        <taxon>Liliopsida</taxon>
        <taxon>Poales</taxon>
        <taxon>Poaceae</taxon>
        <taxon>PACMAD clade</taxon>
        <taxon>Panicoideae</taxon>
        <taxon>Panicodae</taxon>
        <taxon>Paniceae</taxon>
        <taxon>Panicinae</taxon>
        <taxon>Panicum</taxon>
        <taxon>Panicum sect. Panicum</taxon>
    </lineage>
</organism>
<sequence>MKRLWNHPAVVNSRQSWGCGRRRVDELFEHTHMEHIMETSTLWQFQTHRDVVDDLRCDIQVTRFIKTKPWM</sequence>
<reference evidence="1" key="1">
    <citation type="submission" date="2018-04" db="EMBL/GenBank/DDBJ databases">
        <title>WGS assembly of Panicum hallii.</title>
        <authorList>
            <person name="Lovell J."/>
            <person name="Jenkins J."/>
            <person name="Lowry D."/>
            <person name="Mamidi S."/>
            <person name="Sreedasyam A."/>
            <person name="Weng X."/>
            <person name="Barry K."/>
            <person name="Bonette J."/>
            <person name="Campitelli B."/>
            <person name="Daum C."/>
            <person name="Gordon S."/>
            <person name="Gould B."/>
            <person name="Lipzen A."/>
            <person name="Macqueen A."/>
            <person name="Palacio-Mejia J."/>
            <person name="Plott C."/>
            <person name="Shakirov E."/>
            <person name="Shu S."/>
            <person name="Yoshinaga Y."/>
            <person name="Zane M."/>
            <person name="Rokhsar D."/>
            <person name="Grimwood J."/>
            <person name="Schmutz J."/>
            <person name="Juenger T."/>
        </authorList>
    </citation>
    <scope>NUCLEOTIDE SEQUENCE [LARGE SCALE GENOMIC DNA]</scope>
    <source>
        <strain evidence="1">FIL2</strain>
    </source>
</reference>
<dbReference type="Gramene" id="PVH34876">
    <property type="protein sequence ID" value="PVH34876"/>
    <property type="gene ID" value="PAHAL_7G053300"/>
</dbReference>
<evidence type="ECO:0000313" key="1">
    <source>
        <dbReference type="EMBL" id="PVH34876.1"/>
    </source>
</evidence>
<protein>
    <submittedName>
        <fullName evidence="1">Uncharacterized protein</fullName>
    </submittedName>
</protein>